<feature type="transmembrane region" description="Helical" evidence="6">
    <location>
        <begin position="118"/>
        <end position="140"/>
    </location>
</feature>
<evidence type="ECO:0000256" key="5">
    <source>
        <dbReference type="ARBA" id="ARBA00038359"/>
    </source>
</evidence>
<comment type="similarity">
    <text evidence="5">Belongs to the SAT4 family.</text>
</comment>
<sequence>MPGTYLNPNGSGSSGVLPPLEALAKWPQSNYDDPITRPKVVPALAGVLGTIMVVIVAARTWARFVVQRNGGLDDWIILLAMIPTIGFTIVVCLATEVYGFDRHMWDVKPNLYVPERKIIFAVYLLYIIASGLIKVSILLFHRRLDARCIPSSFRIATWISIVIIAVFITAFTIILFTACNPLAAFWYQFDVAHQLEGYKYHCWVNEEADIMAASIISAVQDAIAAFLPTLLYWNLQIPKRQKIALGAIFASGYIVCIVCIARIVAIYTIFNNALYDSSWTTWPALLLAVLEVQLGAIVASAPALKVFAKHYFSGSSAWGSSASARFAYGSARATDGSVRQGDFRKQSDTVKSMSTILRGRGPAEEDEEEGDVSLLELRNMETRMPGIV</sequence>
<dbReference type="RefSeq" id="XP_007709294.1">
    <property type="nucleotide sequence ID" value="XM_007711104.1"/>
</dbReference>
<evidence type="ECO:0000313" key="8">
    <source>
        <dbReference type="EMBL" id="EUC36362.1"/>
    </source>
</evidence>
<keyword evidence="3 6" id="KW-1133">Transmembrane helix</keyword>
<evidence type="ECO:0000313" key="9">
    <source>
        <dbReference type="Proteomes" id="UP000053841"/>
    </source>
</evidence>
<dbReference type="Proteomes" id="UP000053841">
    <property type="component" value="Unassembled WGS sequence"/>
</dbReference>
<evidence type="ECO:0000256" key="3">
    <source>
        <dbReference type="ARBA" id="ARBA00022989"/>
    </source>
</evidence>
<dbReference type="PANTHER" id="PTHR33048">
    <property type="entry name" value="PTH11-LIKE INTEGRAL MEMBRANE PROTEIN (AFU_ORTHOLOGUE AFUA_5G11245)"/>
    <property type="match status" value="1"/>
</dbReference>
<feature type="transmembrane region" description="Helical" evidence="6">
    <location>
        <begin position="152"/>
        <end position="176"/>
    </location>
</feature>
<dbReference type="EMBL" id="KI964562">
    <property type="protein sequence ID" value="EUC36362.1"/>
    <property type="molecule type" value="Genomic_DNA"/>
</dbReference>
<comment type="subcellular location">
    <subcellularLocation>
        <location evidence="1">Membrane</location>
        <topology evidence="1">Multi-pass membrane protein</topology>
    </subcellularLocation>
</comment>
<feature type="transmembrane region" description="Helical" evidence="6">
    <location>
        <begin position="40"/>
        <end position="62"/>
    </location>
</feature>
<evidence type="ECO:0000256" key="1">
    <source>
        <dbReference type="ARBA" id="ARBA00004141"/>
    </source>
</evidence>
<reference evidence="8 9" key="1">
    <citation type="journal article" date="2013" name="PLoS Genet.">
        <title>Comparative genome structure, secondary metabolite, and effector coding capacity across Cochliobolus pathogens.</title>
        <authorList>
            <person name="Condon B.J."/>
            <person name="Leng Y."/>
            <person name="Wu D."/>
            <person name="Bushley K.E."/>
            <person name="Ohm R.A."/>
            <person name="Otillar R."/>
            <person name="Martin J."/>
            <person name="Schackwitz W."/>
            <person name="Grimwood J."/>
            <person name="MohdZainudin N."/>
            <person name="Xue C."/>
            <person name="Wang R."/>
            <person name="Manning V.A."/>
            <person name="Dhillon B."/>
            <person name="Tu Z.J."/>
            <person name="Steffenson B.J."/>
            <person name="Salamov A."/>
            <person name="Sun H."/>
            <person name="Lowry S."/>
            <person name="LaButti K."/>
            <person name="Han J."/>
            <person name="Copeland A."/>
            <person name="Lindquist E."/>
            <person name="Barry K."/>
            <person name="Schmutz J."/>
            <person name="Baker S.E."/>
            <person name="Ciuffetti L.M."/>
            <person name="Grigoriev I.V."/>
            <person name="Zhong S."/>
            <person name="Turgeon B.G."/>
        </authorList>
    </citation>
    <scope>NUCLEOTIDE SEQUENCE [LARGE SCALE GENOMIC DNA]</scope>
    <source>
        <strain evidence="8 9">26-R-13</strain>
    </source>
</reference>
<evidence type="ECO:0000259" key="7">
    <source>
        <dbReference type="Pfam" id="PF20684"/>
    </source>
</evidence>
<dbReference type="InterPro" id="IPR049326">
    <property type="entry name" value="Rhodopsin_dom_fungi"/>
</dbReference>
<feature type="transmembrane region" description="Helical" evidence="6">
    <location>
        <begin position="282"/>
        <end position="304"/>
    </location>
</feature>
<dbReference type="GeneID" id="19147702"/>
<proteinExistence type="inferred from homology"/>
<feature type="transmembrane region" description="Helical" evidence="6">
    <location>
        <begin position="210"/>
        <end position="233"/>
    </location>
</feature>
<dbReference type="InterPro" id="IPR052337">
    <property type="entry name" value="SAT4-like"/>
</dbReference>
<evidence type="ECO:0000256" key="2">
    <source>
        <dbReference type="ARBA" id="ARBA00022692"/>
    </source>
</evidence>
<keyword evidence="2 6" id="KW-0812">Transmembrane</keyword>
<protein>
    <recommendedName>
        <fullName evidence="7">Rhodopsin domain-containing protein</fullName>
    </recommendedName>
</protein>
<evidence type="ECO:0000256" key="6">
    <source>
        <dbReference type="SAM" id="Phobius"/>
    </source>
</evidence>
<keyword evidence="4 6" id="KW-0472">Membrane</keyword>
<dbReference type="PANTHER" id="PTHR33048:SF129">
    <property type="entry name" value="INTEGRAL MEMBRANE PROTEIN-RELATED"/>
    <property type="match status" value="1"/>
</dbReference>
<gene>
    <name evidence="8" type="ORF">COCCADRAFT_34211</name>
</gene>
<evidence type="ECO:0000256" key="4">
    <source>
        <dbReference type="ARBA" id="ARBA00023136"/>
    </source>
</evidence>
<dbReference type="KEGG" id="bze:COCCADRAFT_34211"/>
<feature type="transmembrane region" description="Helical" evidence="6">
    <location>
        <begin position="74"/>
        <end position="98"/>
    </location>
</feature>
<dbReference type="OrthoDB" id="5429740at2759"/>
<dbReference type="HOGENOM" id="CLU_028200_25_4_1"/>
<name>W6YAF1_COCC2</name>
<accession>W6YAF1</accession>
<keyword evidence="9" id="KW-1185">Reference proteome</keyword>
<organism evidence="8 9">
    <name type="scientific">Cochliobolus carbonum (strain 26-R-13)</name>
    <name type="common">Maize leaf spot fungus</name>
    <name type="synonym">Bipolaris zeicola</name>
    <dbReference type="NCBI Taxonomy" id="930089"/>
    <lineage>
        <taxon>Eukaryota</taxon>
        <taxon>Fungi</taxon>
        <taxon>Dikarya</taxon>
        <taxon>Ascomycota</taxon>
        <taxon>Pezizomycotina</taxon>
        <taxon>Dothideomycetes</taxon>
        <taxon>Pleosporomycetidae</taxon>
        <taxon>Pleosporales</taxon>
        <taxon>Pleosporineae</taxon>
        <taxon>Pleosporaceae</taxon>
        <taxon>Bipolaris</taxon>
    </lineage>
</organism>
<feature type="transmembrane region" description="Helical" evidence="6">
    <location>
        <begin position="245"/>
        <end position="270"/>
    </location>
</feature>
<dbReference type="eggNOG" id="ENOG502SNAH">
    <property type="taxonomic scope" value="Eukaryota"/>
</dbReference>
<dbReference type="GO" id="GO:0016020">
    <property type="term" value="C:membrane"/>
    <property type="evidence" value="ECO:0007669"/>
    <property type="project" value="UniProtKB-SubCell"/>
</dbReference>
<feature type="domain" description="Rhodopsin" evidence="7">
    <location>
        <begin position="58"/>
        <end position="308"/>
    </location>
</feature>
<dbReference type="AlphaFoldDB" id="W6YAF1"/>
<dbReference type="Pfam" id="PF20684">
    <property type="entry name" value="Fung_rhodopsin"/>
    <property type="match status" value="1"/>
</dbReference>